<dbReference type="Pfam" id="PF26092">
    <property type="entry name" value="T4_Y16D"/>
    <property type="match status" value="1"/>
</dbReference>
<evidence type="ECO:0000313" key="1">
    <source>
        <dbReference type="EMBL" id="BAV39375.1"/>
    </source>
</evidence>
<reference evidence="1 2" key="1">
    <citation type="submission" date="2016-07" db="EMBL/GenBank/DDBJ databases">
        <title>Characterization of three bacteriophages infecting bacteria isolated from shrimp culture pond water.</title>
        <authorList>
            <person name="Khoa H.V."/>
        </authorList>
    </citation>
    <scope>NUCLEOTIDE SEQUENCE [LARGE SCALE GENOMIC DNA]</scope>
</reference>
<dbReference type="EMBL" id="LC168164">
    <property type="protein sequence ID" value="BAV39375.1"/>
    <property type="molecule type" value="Genomic_DNA"/>
</dbReference>
<dbReference type="InterPro" id="IPR058630">
    <property type="entry name" value="T4_Y16D"/>
</dbReference>
<keyword evidence="2" id="KW-1185">Reference proteome</keyword>
<dbReference type="Proteomes" id="UP000224877">
    <property type="component" value="Segment"/>
</dbReference>
<sequence length="110" mass="12763">MKIEEKVICSAIWCKELPLKNEEITKNKNMIPNNVDRGIVISGWRHQNCIVQIVAITGLRMAEIGEYESGFLTNHNRYVGREEGAEIALRTKQIEKLNFHSKRLFSEDLY</sequence>
<protein>
    <submittedName>
        <fullName evidence="1">Uncharacterized protein</fullName>
    </submittedName>
</protein>
<gene>
    <name evidence="1" type="ORF">BPT24_256</name>
</gene>
<accession>A0A1B4XX42</accession>
<evidence type="ECO:0000313" key="2">
    <source>
        <dbReference type="Proteomes" id="UP000224877"/>
    </source>
</evidence>
<name>A0A1B4XX42_9CAUD</name>
<proteinExistence type="predicted"/>
<organism evidence="1 2">
    <name type="scientific">Tenacibaculum phage pT24</name>
    <dbReference type="NCBI Taxonomy" id="1880590"/>
    <lineage>
        <taxon>Viruses</taxon>
        <taxon>Duplodnaviria</taxon>
        <taxon>Heunggongvirae</taxon>
        <taxon>Uroviricota</taxon>
        <taxon>Caudoviricetes</taxon>
        <taxon>Kungbxnavirus</taxon>
        <taxon>Kungbxnavirus pT24</taxon>
    </lineage>
</organism>